<keyword evidence="4" id="KW-0964">Secreted</keyword>
<protein>
    <submittedName>
        <fullName evidence="10">DNA-directed RNA polymerase II subunit RPB1</fullName>
    </submittedName>
</protein>
<keyword evidence="10" id="KW-0240">DNA-directed RNA polymerase</keyword>
<evidence type="ECO:0000256" key="8">
    <source>
        <dbReference type="SAM" id="MobiDB-lite"/>
    </source>
</evidence>
<proteinExistence type="inferred from homology"/>
<name>A0A5B6UHA8_9ROSI</name>
<dbReference type="AlphaFoldDB" id="A0A5B6UHA8"/>
<feature type="chain" id="PRO_5023120880" evidence="9">
    <location>
        <begin position="27"/>
        <end position="159"/>
    </location>
</feature>
<comment type="similarity">
    <text evidence="2">Belongs to the C-terminally encoded plant signaling peptide (CEP) family.</text>
</comment>
<keyword evidence="3" id="KW-0052">Apoplast</keyword>
<organism evidence="10 11">
    <name type="scientific">Gossypium australe</name>
    <dbReference type="NCBI Taxonomy" id="47621"/>
    <lineage>
        <taxon>Eukaryota</taxon>
        <taxon>Viridiplantae</taxon>
        <taxon>Streptophyta</taxon>
        <taxon>Embryophyta</taxon>
        <taxon>Tracheophyta</taxon>
        <taxon>Spermatophyta</taxon>
        <taxon>Magnoliopsida</taxon>
        <taxon>eudicotyledons</taxon>
        <taxon>Gunneridae</taxon>
        <taxon>Pentapetalae</taxon>
        <taxon>rosids</taxon>
        <taxon>malvids</taxon>
        <taxon>Malvales</taxon>
        <taxon>Malvaceae</taxon>
        <taxon>Malvoideae</taxon>
        <taxon>Gossypium</taxon>
    </lineage>
</organism>
<evidence type="ECO:0000256" key="6">
    <source>
        <dbReference type="ARBA" id="ARBA00022729"/>
    </source>
</evidence>
<comment type="caution">
    <text evidence="10">The sequence shown here is derived from an EMBL/GenBank/DDBJ whole genome shotgun (WGS) entry which is preliminary data.</text>
</comment>
<accession>A0A5B6UHA8</accession>
<dbReference type="Proteomes" id="UP000325315">
    <property type="component" value="Unassembled WGS sequence"/>
</dbReference>
<evidence type="ECO:0000313" key="10">
    <source>
        <dbReference type="EMBL" id="KAA3457470.1"/>
    </source>
</evidence>
<keyword evidence="6 9" id="KW-0732">Signal</keyword>
<dbReference type="GO" id="GO:0005179">
    <property type="term" value="F:hormone activity"/>
    <property type="evidence" value="ECO:0007669"/>
    <property type="project" value="UniProtKB-KW"/>
</dbReference>
<evidence type="ECO:0000256" key="3">
    <source>
        <dbReference type="ARBA" id="ARBA00022523"/>
    </source>
</evidence>
<evidence type="ECO:0000256" key="5">
    <source>
        <dbReference type="ARBA" id="ARBA00022702"/>
    </source>
</evidence>
<comment type="subcellular location">
    <subcellularLocation>
        <location evidence="1">Secreted</location>
        <location evidence="1">Extracellular space</location>
        <location evidence="1">Apoplast</location>
    </subcellularLocation>
</comment>
<dbReference type="EMBL" id="SMMG02000011">
    <property type="protein sequence ID" value="KAA3457470.1"/>
    <property type="molecule type" value="Genomic_DNA"/>
</dbReference>
<keyword evidence="5" id="KW-0372">Hormone</keyword>
<dbReference type="GO" id="GO:1902025">
    <property type="term" value="P:nitrate import"/>
    <property type="evidence" value="ECO:0007669"/>
    <property type="project" value="TreeGrafter"/>
</dbReference>
<reference evidence="11" key="1">
    <citation type="journal article" date="2019" name="Plant Biotechnol. J.">
        <title>Genome sequencing of the Australian wild diploid species Gossypium australe highlights disease resistance and delayed gland morphogenesis.</title>
        <authorList>
            <person name="Cai Y."/>
            <person name="Cai X."/>
            <person name="Wang Q."/>
            <person name="Wang P."/>
            <person name="Zhang Y."/>
            <person name="Cai C."/>
            <person name="Xu Y."/>
            <person name="Wang K."/>
            <person name="Zhou Z."/>
            <person name="Wang C."/>
            <person name="Geng S."/>
            <person name="Li B."/>
            <person name="Dong Q."/>
            <person name="Hou Y."/>
            <person name="Wang H."/>
            <person name="Ai P."/>
            <person name="Liu Z."/>
            <person name="Yi F."/>
            <person name="Sun M."/>
            <person name="An G."/>
            <person name="Cheng J."/>
            <person name="Zhang Y."/>
            <person name="Shi Q."/>
            <person name="Xie Y."/>
            <person name="Shi X."/>
            <person name="Chang Y."/>
            <person name="Huang F."/>
            <person name="Chen Y."/>
            <person name="Hong S."/>
            <person name="Mi L."/>
            <person name="Sun Q."/>
            <person name="Zhang L."/>
            <person name="Zhou B."/>
            <person name="Peng R."/>
            <person name="Zhang X."/>
            <person name="Liu F."/>
        </authorList>
    </citation>
    <scope>NUCLEOTIDE SEQUENCE [LARGE SCALE GENOMIC DNA]</scope>
    <source>
        <strain evidence="11">cv. PA1801</strain>
    </source>
</reference>
<gene>
    <name evidence="10" type="ORF">EPI10_004147</name>
</gene>
<dbReference type="InterPro" id="IPR033250">
    <property type="entry name" value="CEP"/>
</dbReference>
<evidence type="ECO:0000256" key="4">
    <source>
        <dbReference type="ARBA" id="ARBA00022525"/>
    </source>
</evidence>
<dbReference type="GO" id="GO:1901371">
    <property type="term" value="P:regulation of leaf morphogenesis"/>
    <property type="evidence" value="ECO:0007669"/>
    <property type="project" value="TreeGrafter"/>
</dbReference>
<dbReference type="PANTHER" id="PTHR33348">
    <property type="entry name" value="PRECURSOR OF CEP5"/>
    <property type="match status" value="1"/>
</dbReference>
<keyword evidence="11" id="KW-1185">Reference proteome</keyword>
<evidence type="ECO:0000256" key="1">
    <source>
        <dbReference type="ARBA" id="ARBA00004271"/>
    </source>
</evidence>
<dbReference type="GO" id="GO:0000428">
    <property type="term" value="C:DNA-directed RNA polymerase complex"/>
    <property type="evidence" value="ECO:0007669"/>
    <property type="project" value="UniProtKB-KW"/>
</dbReference>
<evidence type="ECO:0000256" key="7">
    <source>
        <dbReference type="ARBA" id="ARBA00023278"/>
    </source>
</evidence>
<dbReference type="GO" id="GO:0006995">
    <property type="term" value="P:cellular response to nitrogen starvation"/>
    <property type="evidence" value="ECO:0007669"/>
    <property type="project" value="UniProtKB-ARBA"/>
</dbReference>
<feature type="signal peptide" evidence="9">
    <location>
        <begin position="1"/>
        <end position="26"/>
    </location>
</feature>
<keyword evidence="7" id="KW-0379">Hydroxylation</keyword>
<evidence type="ECO:0000256" key="9">
    <source>
        <dbReference type="SAM" id="SignalP"/>
    </source>
</evidence>
<dbReference type="GO" id="GO:0048364">
    <property type="term" value="P:root development"/>
    <property type="evidence" value="ECO:0007669"/>
    <property type="project" value="InterPro"/>
</dbReference>
<dbReference type="GO" id="GO:0048046">
    <property type="term" value="C:apoplast"/>
    <property type="evidence" value="ECO:0007669"/>
    <property type="project" value="UniProtKB-SubCell"/>
</dbReference>
<evidence type="ECO:0000313" key="11">
    <source>
        <dbReference type="Proteomes" id="UP000325315"/>
    </source>
</evidence>
<evidence type="ECO:0000256" key="2">
    <source>
        <dbReference type="ARBA" id="ARBA00008963"/>
    </source>
</evidence>
<keyword evidence="10" id="KW-0804">Transcription</keyword>
<sequence>MAQNKQLDLLVLLLLVSFLQNQCVVGRHLISDQKETGTNFNKAAVANTQSLASPSPPTPNVVVGATETPPPKNANDFRPTAPGHSPGCIVGRPLILDQKETGTEGNKAAVANTQSLASPSPPTPSVVVGATETPPPKNANDFRPTAPGHSPGVGHSLQN</sequence>
<dbReference type="OrthoDB" id="1414493at2759"/>
<feature type="region of interest" description="Disordered" evidence="8">
    <location>
        <begin position="49"/>
        <end position="159"/>
    </location>
</feature>
<dbReference type="GO" id="GO:2000280">
    <property type="term" value="P:regulation of root development"/>
    <property type="evidence" value="ECO:0007669"/>
    <property type="project" value="TreeGrafter"/>
</dbReference>
<dbReference type="PANTHER" id="PTHR33348:SF40">
    <property type="entry name" value="PRECURSOR OF CEP3"/>
    <property type="match status" value="1"/>
</dbReference>